<feature type="compositionally biased region" description="Polar residues" evidence="2">
    <location>
        <begin position="506"/>
        <end position="525"/>
    </location>
</feature>
<dbReference type="InterPro" id="IPR040244">
    <property type="entry name" value="EDR4-like"/>
</dbReference>
<evidence type="ECO:0000313" key="5">
    <source>
        <dbReference type="EMBL" id="KAK9743133.1"/>
    </source>
</evidence>
<organism evidence="5 6">
    <name type="scientific">Saponaria officinalis</name>
    <name type="common">Common soapwort</name>
    <name type="synonym">Lychnis saponaria</name>
    <dbReference type="NCBI Taxonomy" id="3572"/>
    <lineage>
        <taxon>Eukaryota</taxon>
        <taxon>Viridiplantae</taxon>
        <taxon>Streptophyta</taxon>
        <taxon>Embryophyta</taxon>
        <taxon>Tracheophyta</taxon>
        <taxon>Spermatophyta</taxon>
        <taxon>Magnoliopsida</taxon>
        <taxon>eudicotyledons</taxon>
        <taxon>Gunneridae</taxon>
        <taxon>Pentapetalae</taxon>
        <taxon>Caryophyllales</taxon>
        <taxon>Caryophyllaceae</taxon>
        <taxon>Caryophylleae</taxon>
        <taxon>Saponaria</taxon>
    </lineage>
</organism>
<evidence type="ECO:0000259" key="4">
    <source>
        <dbReference type="Pfam" id="PF22910"/>
    </source>
</evidence>
<evidence type="ECO:0008006" key="7">
    <source>
        <dbReference type="Google" id="ProtNLM"/>
    </source>
</evidence>
<feature type="compositionally biased region" description="Polar residues" evidence="2">
    <location>
        <begin position="472"/>
        <end position="483"/>
    </location>
</feature>
<evidence type="ECO:0000256" key="1">
    <source>
        <dbReference type="SAM" id="Coils"/>
    </source>
</evidence>
<evidence type="ECO:0000259" key="3">
    <source>
        <dbReference type="Pfam" id="PF11331"/>
    </source>
</evidence>
<dbReference type="GO" id="GO:1900150">
    <property type="term" value="P:regulation of defense response to fungus"/>
    <property type="evidence" value="ECO:0007669"/>
    <property type="project" value="InterPro"/>
</dbReference>
<accession>A0AAW1M236</accession>
<feature type="region of interest" description="Disordered" evidence="2">
    <location>
        <begin position="401"/>
        <end position="549"/>
    </location>
</feature>
<dbReference type="Pfam" id="PF22910">
    <property type="entry name" value="EDR4-like_1st"/>
    <property type="match status" value="1"/>
</dbReference>
<sequence>MEEISKVSLVHCPNCQTLLPQILDYSVYRCAGCGAVLQAEKKGNLEGVKGLERTCDENVGVVSDKSENLSRKSDDLVGKGRISGVENGDGRVSSRESSVVDTIVERFVNDSKTDVSNRDFEVEVVDLVESELGSVNLSSKVNTLVAHVDNAYGLRKTSRVFERNLGDIREDERFEVKQSYFVDMRCSSSDYAGEGQSKHYVESNYKREAVEDVELDREELLRKLEDLKDQLRRVQGGNTKFSEKHPTEQRIAPREMYVESEDYFRGHPSMFRQVEREFVPPHNHVAGGAPYFDRYHEPFAPHHISDVTSHGYHNSIHGSNYVPRYEDPLESQMFRRPSQRIQDRHHQYTSHEIDHFESHPYDTSLCHRSCSCYRCYDRQQDVSPQVLPSAFSNRQFHHVSTKSDPYHHEQEISPKNPPSAFSNRKFHHVPTKSDPYHHEQEISPKVPSSSFSNRKFHHVPTKSDPYHHEQEVSPQNPSSSFSNRKFHHVPTKSDPYHHERHGSFGSHGSNSRLSNTPPSGSNKPPSHTRWPSDLSLDRNSRARPQRAVLSKGHHYRPIASGAPFVTCRNCFELLKLPKKVCIKMGEWQMTCAACSSVISFAFVDEKLTSVDPSAKQTNPEINDSVNDGYLKRDNVSYCSEDYANAGFDFHAMDRDQSFSSTSHHSLSSRKSDETHNIQSVSYTTSEDELSADPPEKSDDSSPPPGSPPHDPFEQTSKYRAVNECDVGSLSSRSDQNKVMTIKNTLEKFSVKDSLATEMELSPDDYANTRLSKDTSQKSREDDEIKGKKGDSFFAGFLKKSFRSNQSIESMKKNVTVNGHLIPDKLVKKAEKLAGPVHPGQYWYDYRAGFWGVVGGPCLGIIPSSIEVFNYPMPEECAAGNTGVFVNGRELHQRDLELLSSRGLPSSTDKSYIVDICGRVVDEDAGEELVSLGKLAPTIEKVKHGFGMRPLKTVA</sequence>
<dbReference type="AlphaFoldDB" id="A0AAW1M236"/>
<dbReference type="InterPro" id="IPR055126">
    <property type="entry name" value="EDR4-like_N"/>
</dbReference>
<evidence type="ECO:0000256" key="2">
    <source>
        <dbReference type="SAM" id="MobiDB-lite"/>
    </source>
</evidence>
<keyword evidence="6" id="KW-1185">Reference proteome</keyword>
<dbReference type="InterPro" id="IPR021480">
    <property type="entry name" value="Zinc_ribbon_12"/>
</dbReference>
<dbReference type="Proteomes" id="UP001443914">
    <property type="component" value="Unassembled WGS sequence"/>
</dbReference>
<feature type="coiled-coil region" evidence="1">
    <location>
        <begin position="210"/>
        <end position="237"/>
    </location>
</feature>
<feature type="region of interest" description="Disordered" evidence="2">
    <location>
        <begin position="765"/>
        <end position="786"/>
    </location>
</feature>
<proteinExistence type="predicted"/>
<name>A0AAW1M236_SAPOF</name>
<dbReference type="PANTHER" id="PTHR31105">
    <property type="entry name" value="EXTRA-LARGE G-PROTEIN-LIKE"/>
    <property type="match status" value="1"/>
</dbReference>
<feature type="compositionally biased region" description="Basic and acidic residues" evidence="2">
    <location>
        <begin position="770"/>
        <end position="786"/>
    </location>
</feature>
<dbReference type="PANTHER" id="PTHR31105:SF42">
    <property type="entry name" value="OS02G0258300 PROTEIN"/>
    <property type="match status" value="1"/>
</dbReference>
<gene>
    <name evidence="5" type="ORF">RND81_03G219600</name>
</gene>
<dbReference type="EMBL" id="JBDFQZ010000003">
    <property type="protein sequence ID" value="KAK9743133.1"/>
    <property type="molecule type" value="Genomic_DNA"/>
</dbReference>
<keyword evidence="1" id="KW-0175">Coiled coil</keyword>
<feature type="region of interest" description="Disordered" evidence="2">
    <location>
        <begin position="681"/>
        <end position="714"/>
    </location>
</feature>
<evidence type="ECO:0000313" key="6">
    <source>
        <dbReference type="Proteomes" id="UP001443914"/>
    </source>
</evidence>
<feature type="domain" description="Enhanced disease resistance 4-like N-terminal" evidence="4">
    <location>
        <begin position="6"/>
        <end position="39"/>
    </location>
</feature>
<dbReference type="Pfam" id="PF11331">
    <property type="entry name" value="Zn_ribbon_12"/>
    <property type="match status" value="1"/>
</dbReference>
<feature type="domain" description="Probable zinc-ribbon" evidence="3">
    <location>
        <begin position="559"/>
        <end position="601"/>
    </location>
</feature>
<reference evidence="5" key="1">
    <citation type="submission" date="2024-03" db="EMBL/GenBank/DDBJ databases">
        <title>WGS assembly of Saponaria officinalis var. Norfolk2.</title>
        <authorList>
            <person name="Jenkins J."/>
            <person name="Shu S."/>
            <person name="Grimwood J."/>
            <person name="Barry K."/>
            <person name="Goodstein D."/>
            <person name="Schmutz J."/>
            <person name="Leebens-Mack J."/>
            <person name="Osbourn A."/>
        </authorList>
    </citation>
    <scope>NUCLEOTIDE SEQUENCE [LARGE SCALE GENOMIC DNA]</scope>
    <source>
        <strain evidence="5">JIC</strain>
    </source>
</reference>
<comment type="caution">
    <text evidence="5">The sequence shown here is derived from an EMBL/GenBank/DDBJ whole genome shotgun (WGS) entry which is preliminary data.</text>
</comment>
<protein>
    <recommendedName>
        <fullName evidence="7">Zinc-ribbon domain-containing protein</fullName>
    </recommendedName>
</protein>